<gene>
    <name evidence="3" type="ORF">REJC140_04169</name>
</gene>
<accession>A0ABN7JTF3</accession>
<feature type="region of interest" description="Disordered" evidence="2">
    <location>
        <begin position="273"/>
        <end position="292"/>
    </location>
</feature>
<sequence>MFFRTNQFQYNARPERPDPVYAKQLQEVLGGQWGEISVMMTYLFQGWNCRAPAKYRDMLLDIGTEEIAHVEMLATMIARLLETSPVETQEDAAKDSVIGAVMGGARVEDAILAGMNPQHAIVAGMGATPTDSVGYPWNSRYTIASGNLLADFRFNLTAESQGRLQVCRLYEMTSDPGVRDMLSFLIARDTMHQNQWLAAIRELEADGLEQTPAPFSFPQDREKSEVAYQYWRCSDGAESQRGSWAAGTSPDGKGEFQFLADPQPLGETVEELAQLDPRLHGTPKKPMPPMAS</sequence>
<evidence type="ECO:0000256" key="1">
    <source>
        <dbReference type="ARBA" id="ARBA00007644"/>
    </source>
</evidence>
<dbReference type="Proteomes" id="UP000606921">
    <property type="component" value="Unassembled WGS sequence"/>
</dbReference>
<dbReference type="CDD" id="cd01051">
    <property type="entry name" value="Mn_catalase"/>
    <property type="match status" value="1"/>
</dbReference>
<reference evidence="3 4" key="1">
    <citation type="submission" date="2020-11" db="EMBL/GenBank/DDBJ databases">
        <authorList>
            <person name="Lassalle F."/>
        </authorList>
    </citation>
    <scope>NUCLEOTIDE SEQUENCE [LARGE SCALE GENOMIC DNA]</scope>
    <source>
        <strain evidence="3 4">JC140</strain>
    </source>
</reference>
<comment type="caution">
    <text evidence="3">The sequence shown here is derived from an EMBL/GenBank/DDBJ whole genome shotgun (WGS) entry which is preliminary data.</text>
</comment>
<evidence type="ECO:0000256" key="2">
    <source>
        <dbReference type="SAM" id="MobiDB-lite"/>
    </source>
</evidence>
<evidence type="ECO:0000313" key="4">
    <source>
        <dbReference type="Proteomes" id="UP000606921"/>
    </source>
</evidence>
<name>A0ABN7JTF3_9HYPH</name>
<comment type="similarity">
    <text evidence="1">Belongs to the manganese catalase family.</text>
</comment>
<proteinExistence type="inferred from homology"/>
<keyword evidence="4" id="KW-1185">Reference proteome</keyword>
<evidence type="ECO:0000313" key="3">
    <source>
        <dbReference type="EMBL" id="CAD7047025.1"/>
    </source>
</evidence>
<feature type="region of interest" description="Disordered" evidence="2">
    <location>
        <begin position="239"/>
        <end position="266"/>
    </location>
</feature>
<dbReference type="Gene3D" id="1.20.1260.10">
    <property type="match status" value="1"/>
</dbReference>
<dbReference type="RefSeq" id="WP_142593412.1">
    <property type="nucleotide sequence ID" value="NZ_CABFWF030000013.1"/>
</dbReference>
<dbReference type="InterPro" id="IPR012347">
    <property type="entry name" value="Ferritin-like"/>
</dbReference>
<dbReference type="SUPFAM" id="SSF47240">
    <property type="entry name" value="Ferritin-like"/>
    <property type="match status" value="1"/>
</dbReference>
<dbReference type="InterPro" id="IPR007760">
    <property type="entry name" value="Mn_catalase"/>
</dbReference>
<dbReference type="EMBL" id="CABFWF030000013">
    <property type="protein sequence ID" value="CAD7047025.1"/>
    <property type="molecule type" value="Genomic_DNA"/>
</dbReference>
<dbReference type="InterPro" id="IPR009078">
    <property type="entry name" value="Ferritin-like_SF"/>
</dbReference>
<protein>
    <submittedName>
        <fullName evidence="3">Catalase</fullName>
    </submittedName>
</protein>
<dbReference type="InterPro" id="IPR039377">
    <property type="entry name" value="Mn_catalase_dom"/>
</dbReference>
<dbReference type="Pfam" id="PF05067">
    <property type="entry name" value="Mn_catalase"/>
    <property type="match status" value="1"/>
</dbReference>
<organism evidence="3 4">
    <name type="scientific">Pseudorhizobium endolithicum</name>
    <dbReference type="NCBI Taxonomy" id="1191678"/>
    <lineage>
        <taxon>Bacteria</taxon>
        <taxon>Pseudomonadati</taxon>
        <taxon>Pseudomonadota</taxon>
        <taxon>Alphaproteobacteria</taxon>
        <taxon>Hyphomicrobiales</taxon>
        <taxon>Rhizobiaceae</taxon>
        <taxon>Rhizobium/Agrobacterium group</taxon>
        <taxon>Pseudorhizobium</taxon>
    </lineage>
</organism>